<sequence length="135" mass="15521">MGLLAHHTAMDHLYSDHLYSNGSLRNGKNIFVPMFRMFKKWKSMEGVVYWQPPESAMNKIEKIIREPAINRYSSDDGLPEHREALLEKDLVTEVQSMQYVPGVRWQHRGRERAGKPHRHAAHGSSQGVQNTSQAV</sequence>
<protein>
    <submittedName>
        <fullName evidence="2">Uncharacterized protein</fullName>
    </submittedName>
</protein>
<evidence type="ECO:0000313" key="2">
    <source>
        <dbReference type="EMBL" id="PVH34086.1"/>
    </source>
</evidence>
<proteinExistence type="predicted"/>
<feature type="region of interest" description="Disordered" evidence="1">
    <location>
        <begin position="105"/>
        <end position="135"/>
    </location>
</feature>
<dbReference type="AlphaFoldDB" id="A0A2T8I8S7"/>
<dbReference type="EMBL" id="CM008053">
    <property type="protein sequence ID" value="PVH34086.1"/>
    <property type="molecule type" value="Genomic_DNA"/>
</dbReference>
<feature type="compositionally biased region" description="Polar residues" evidence="1">
    <location>
        <begin position="123"/>
        <end position="135"/>
    </location>
</feature>
<reference evidence="2" key="1">
    <citation type="submission" date="2018-04" db="EMBL/GenBank/DDBJ databases">
        <title>WGS assembly of Panicum hallii.</title>
        <authorList>
            <person name="Lovell J."/>
            <person name="Jenkins J."/>
            <person name="Lowry D."/>
            <person name="Mamidi S."/>
            <person name="Sreedasyam A."/>
            <person name="Weng X."/>
            <person name="Barry K."/>
            <person name="Bonette J."/>
            <person name="Campitelli B."/>
            <person name="Daum C."/>
            <person name="Gordon S."/>
            <person name="Gould B."/>
            <person name="Lipzen A."/>
            <person name="Macqueen A."/>
            <person name="Palacio-Mejia J."/>
            <person name="Plott C."/>
            <person name="Shakirov E."/>
            <person name="Shu S."/>
            <person name="Yoshinaga Y."/>
            <person name="Zane M."/>
            <person name="Rokhsar D."/>
            <person name="Grimwood J."/>
            <person name="Schmutz J."/>
            <person name="Juenger T."/>
        </authorList>
    </citation>
    <scope>NUCLEOTIDE SEQUENCE [LARGE SCALE GENOMIC DNA]</scope>
    <source>
        <strain evidence="2">FIL2</strain>
    </source>
</reference>
<accession>A0A2T8I8S7</accession>
<dbReference type="Proteomes" id="UP000243499">
    <property type="component" value="Chromosome 8"/>
</dbReference>
<gene>
    <name evidence="2" type="ORF">PAHAL_8G139300</name>
</gene>
<dbReference type="Gramene" id="PVH34086">
    <property type="protein sequence ID" value="PVH34086"/>
    <property type="gene ID" value="PAHAL_8G139300"/>
</dbReference>
<name>A0A2T8I8S7_9POAL</name>
<organism evidence="2">
    <name type="scientific">Panicum hallii</name>
    <dbReference type="NCBI Taxonomy" id="206008"/>
    <lineage>
        <taxon>Eukaryota</taxon>
        <taxon>Viridiplantae</taxon>
        <taxon>Streptophyta</taxon>
        <taxon>Embryophyta</taxon>
        <taxon>Tracheophyta</taxon>
        <taxon>Spermatophyta</taxon>
        <taxon>Magnoliopsida</taxon>
        <taxon>Liliopsida</taxon>
        <taxon>Poales</taxon>
        <taxon>Poaceae</taxon>
        <taxon>PACMAD clade</taxon>
        <taxon>Panicoideae</taxon>
        <taxon>Panicodae</taxon>
        <taxon>Paniceae</taxon>
        <taxon>Panicinae</taxon>
        <taxon>Panicum</taxon>
        <taxon>Panicum sect. Panicum</taxon>
    </lineage>
</organism>
<feature type="compositionally biased region" description="Basic residues" evidence="1">
    <location>
        <begin position="105"/>
        <end position="121"/>
    </location>
</feature>
<evidence type="ECO:0000256" key="1">
    <source>
        <dbReference type="SAM" id="MobiDB-lite"/>
    </source>
</evidence>